<dbReference type="SUPFAM" id="SSF52540">
    <property type="entry name" value="P-loop containing nucleoside triphosphate hydrolases"/>
    <property type="match status" value="1"/>
</dbReference>
<dbReference type="EMBL" id="FQZL01000020">
    <property type="protein sequence ID" value="SHJ42692.1"/>
    <property type="molecule type" value="Genomic_DNA"/>
</dbReference>
<dbReference type="PANTHER" id="PTHR13748">
    <property type="entry name" value="COBW-RELATED"/>
    <property type="match status" value="1"/>
</dbReference>
<dbReference type="Gene3D" id="3.40.50.300">
    <property type="entry name" value="P-loop containing nucleotide triphosphate hydrolases"/>
    <property type="match status" value="1"/>
</dbReference>
<dbReference type="Proteomes" id="UP000184052">
    <property type="component" value="Unassembled WGS sequence"/>
</dbReference>
<dbReference type="Pfam" id="PF07683">
    <property type="entry name" value="CobW_C"/>
    <property type="match status" value="1"/>
</dbReference>
<feature type="domain" description="CobW C-terminal" evidence="2">
    <location>
        <begin position="214"/>
        <end position="280"/>
    </location>
</feature>
<reference evidence="3 4" key="1">
    <citation type="submission" date="2016-11" db="EMBL/GenBank/DDBJ databases">
        <authorList>
            <person name="Jaros S."/>
            <person name="Januszkiewicz K."/>
            <person name="Wedrychowicz H."/>
        </authorList>
    </citation>
    <scope>NUCLEOTIDE SEQUENCE [LARGE SCALE GENOMIC DNA]</scope>
    <source>
        <strain evidence="3 4">DSM 17477</strain>
    </source>
</reference>
<evidence type="ECO:0000313" key="4">
    <source>
        <dbReference type="Proteomes" id="UP000184052"/>
    </source>
</evidence>
<protein>
    <submittedName>
        <fullName evidence="3">GTPase, G3E family</fullName>
    </submittedName>
</protein>
<gene>
    <name evidence="3" type="ORF">SAMN02745751_02535</name>
</gene>
<dbReference type="InterPro" id="IPR011629">
    <property type="entry name" value="CobW-like_C"/>
</dbReference>
<name>A0A1M6J7N6_9FIRM</name>
<dbReference type="SUPFAM" id="SSF90002">
    <property type="entry name" value="Hypothetical protein YjiA, C-terminal domain"/>
    <property type="match status" value="1"/>
</dbReference>
<keyword evidence="4" id="KW-1185">Reference proteome</keyword>
<proteinExistence type="predicted"/>
<dbReference type="STRING" id="1121476.SAMN02745751_02535"/>
<feature type="domain" description="CobW/HypB/UreG nucleotide-binding" evidence="1">
    <location>
        <begin position="4"/>
        <end position="177"/>
    </location>
</feature>
<accession>A0A1M6J7N6</accession>
<dbReference type="Pfam" id="PF02492">
    <property type="entry name" value="cobW"/>
    <property type="match status" value="1"/>
</dbReference>
<dbReference type="InterPro" id="IPR003495">
    <property type="entry name" value="CobW/HypB/UreG_nucleotide-bd"/>
</dbReference>
<dbReference type="InterPro" id="IPR051316">
    <property type="entry name" value="Zinc-reg_GTPase_activator"/>
</dbReference>
<dbReference type="InterPro" id="IPR027417">
    <property type="entry name" value="P-loop_NTPase"/>
</dbReference>
<evidence type="ECO:0000259" key="1">
    <source>
        <dbReference type="Pfam" id="PF02492"/>
    </source>
</evidence>
<dbReference type="GO" id="GO:0005737">
    <property type="term" value="C:cytoplasm"/>
    <property type="evidence" value="ECO:0007669"/>
    <property type="project" value="TreeGrafter"/>
</dbReference>
<dbReference type="RefSeq" id="WP_073049946.1">
    <property type="nucleotide sequence ID" value="NZ_FQZL01000020.1"/>
</dbReference>
<evidence type="ECO:0000313" key="3">
    <source>
        <dbReference type="EMBL" id="SHJ42692.1"/>
    </source>
</evidence>
<dbReference type="AlphaFoldDB" id="A0A1M6J7N6"/>
<evidence type="ECO:0000259" key="2">
    <source>
        <dbReference type="Pfam" id="PF07683"/>
    </source>
</evidence>
<dbReference type="PANTHER" id="PTHR13748:SF62">
    <property type="entry name" value="COBW DOMAIN-CONTAINING PROTEIN"/>
    <property type="match status" value="1"/>
</dbReference>
<organism evidence="3 4">
    <name type="scientific">Dethiosulfatibacter aminovorans DSM 17477</name>
    <dbReference type="NCBI Taxonomy" id="1121476"/>
    <lineage>
        <taxon>Bacteria</taxon>
        <taxon>Bacillati</taxon>
        <taxon>Bacillota</taxon>
        <taxon>Tissierellia</taxon>
        <taxon>Dethiosulfatibacter</taxon>
    </lineage>
</organism>
<sequence length="304" mass="34202">MKLVLITGFLGSGKTTFLTNLLRDFKDEKVGVIMNEFGEKGIDGTLIQKNGIDLMELNNGSIFCACIKDNFIKALAEMTRYDFEYVIVEASGLADPSNIETILGSVNKIAEKEYDYSGSVCIVDSLYFLQQLQLLPALTRQIQYSSSAIVNKTDLQSKDKINEIEVKLLELNNNINIYKTVYCDTDIKELLDNLSPVDYESQDTTNTRENRPKTLVLKTDETVDYKGLSNFIDDVKDSTFRMKGFVNTEKGLFEVSAVNSQLRISPWDKSDEDTNLVIISSVGIKIISVVTNSWRKHLNIPISI</sequence>
<dbReference type="CDD" id="cd03112">
    <property type="entry name" value="CobW-like"/>
    <property type="match status" value="1"/>
</dbReference>
<dbReference type="OrthoDB" id="9808822at2"/>